<evidence type="ECO:0000313" key="1">
    <source>
        <dbReference type="EMBL" id="CAB3772892.1"/>
    </source>
</evidence>
<organism evidence="1 2">
    <name type="scientific">Paraburkholderia humisilvae</name>
    <dbReference type="NCBI Taxonomy" id="627669"/>
    <lineage>
        <taxon>Bacteria</taxon>
        <taxon>Pseudomonadati</taxon>
        <taxon>Pseudomonadota</taxon>
        <taxon>Betaproteobacteria</taxon>
        <taxon>Burkholderiales</taxon>
        <taxon>Burkholderiaceae</taxon>
        <taxon>Paraburkholderia</taxon>
    </lineage>
</organism>
<reference evidence="1 2" key="1">
    <citation type="submission" date="2020-04" db="EMBL/GenBank/DDBJ databases">
        <authorList>
            <person name="De Canck E."/>
        </authorList>
    </citation>
    <scope>NUCLEOTIDE SEQUENCE [LARGE SCALE GENOMIC DNA]</scope>
    <source>
        <strain evidence="1 2">LMG 29542</strain>
    </source>
</reference>
<dbReference type="AlphaFoldDB" id="A0A6J5F5H3"/>
<dbReference type="Proteomes" id="UP000494363">
    <property type="component" value="Unassembled WGS sequence"/>
</dbReference>
<keyword evidence="2" id="KW-1185">Reference proteome</keyword>
<sequence length="209" mass="22323">MHNVGVSITSLLNAMPNELNPIYGGYQPTTRYGHDATSSGAFGGNQPNLPLPTAQASGSASPPAYTPMAPYTPMVPGRSSRNFFANMDAPPAYDGLEPKALEKPVKENFWQIIGDNTKKANKFFNKVSKLDKAISNGTISPGDAASEATKLADMLGKFPAFSGDPRDRNLFHQMQAKISDIGAKYPATIGQKALTDVEGSLMSTNLTRI</sequence>
<proteinExistence type="predicted"/>
<dbReference type="EMBL" id="CADIKH010000064">
    <property type="protein sequence ID" value="CAB3772892.1"/>
    <property type="molecule type" value="Genomic_DNA"/>
</dbReference>
<name>A0A6J5F5H3_9BURK</name>
<evidence type="ECO:0000313" key="2">
    <source>
        <dbReference type="Proteomes" id="UP000494363"/>
    </source>
</evidence>
<gene>
    <name evidence="1" type="ORF">LMG29542_07022</name>
</gene>
<dbReference type="RefSeq" id="WP_175232374.1">
    <property type="nucleotide sequence ID" value="NZ_CADIKH010000064.1"/>
</dbReference>
<protein>
    <submittedName>
        <fullName evidence="1">Uncharacterized protein</fullName>
    </submittedName>
</protein>
<accession>A0A6J5F5H3</accession>